<dbReference type="EMBL" id="GU784916">
    <property type="protein sequence ID" value="ADI46935.1"/>
    <property type="molecule type" value="Genomic_DNA"/>
</dbReference>
<organism evidence="1">
    <name type="scientific">Volvox carteri f. nagariensis</name>
    <dbReference type="NCBI Taxonomy" id="3068"/>
    <lineage>
        <taxon>Eukaryota</taxon>
        <taxon>Viridiplantae</taxon>
        <taxon>Chlorophyta</taxon>
        <taxon>core chlorophytes</taxon>
        <taxon>Chlorophyceae</taxon>
        <taxon>CS clade</taxon>
        <taxon>Chlamydomonadales</taxon>
        <taxon>Volvocaceae</taxon>
        <taxon>Volvox</taxon>
    </lineage>
</organism>
<proteinExistence type="predicted"/>
<dbReference type="AlphaFoldDB" id="D9CJ75"/>
<sequence length="198" mass="22330">MAVSVTNRHLVLVVAPPHGAVVLRNVWTICNSSKIAVHVTKAGSDSSWINHYYWHVGCLATAQSTVLLHGKRSGVFPRLGLSWRLRDESRKHVRLRLSPERPYYLLQQPHLKLTWHISPCAAVCRSFRRCSLGRERAFAGDLAGGCPQMTDDEPWVIPSDLASLPTCLHELQRHNSTSAAVEHIYTCCQLIINQRTHR</sequence>
<reference evidence="1" key="1">
    <citation type="journal article" date="2010" name="Science">
        <title>Evolution of an expanded sex-determining locus in Volvox.</title>
        <authorList>
            <person name="Ferris P."/>
            <person name="Olson B.J."/>
            <person name="De Hoff P.L."/>
            <person name="Douglass S."/>
            <person name="Casero D."/>
            <person name="Prochnik S."/>
            <person name="Geng S."/>
            <person name="Rai R."/>
            <person name="Grimwood J."/>
            <person name="Schmutz J."/>
            <person name="Nishii I."/>
            <person name="Hamaji T."/>
            <person name="Nozaki H."/>
            <person name="Pellegrini M."/>
            <person name="Umen J.G."/>
        </authorList>
    </citation>
    <scope>NUCLEOTIDE SEQUENCE</scope>
    <source>
        <strain evidence="1">Adam</strain>
    </source>
</reference>
<name>D9CJ75_VOLCA</name>
<accession>D9CJ75</accession>
<protein>
    <submittedName>
        <fullName evidence="1">MTM0665</fullName>
    </submittedName>
</protein>
<evidence type="ECO:0000313" key="1">
    <source>
        <dbReference type="EMBL" id="ADI46935.1"/>
    </source>
</evidence>
<gene>
    <name evidence="1" type="primary">MTM0665</name>
</gene>